<feature type="region of interest" description="Disordered" evidence="1">
    <location>
        <begin position="861"/>
        <end position="896"/>
    </location>
</feature>
<dbReference type="Pfam" id="PF00339">
    <property type="entry name" value="Arrestin_N"/>
    <property type="match status" value="1"/>
</dbReference>
<feature type="region of interest" description="Disordered" evidence="1">
    <location>
        <begin position="290"/>
        <end position="360"/>
    </location>
</feature>
<feature type="region of interest" description="Disordered" evidence="1">
    <location>
        <begin position="475"/>
        <end position="507"/>
    </location>
</feature>
<feature type="region of interest" description="Disordered" evidence="1">
    <location>
        <begin position="645"/>
        <end position="735"/>
    </location>
</feature>
<sequence length="924" mass="100194">MYPWTESQGPVINGKLIVKHRDDVTLKSLTLKFNAKIRCSWHEKRGNSTVHYSAKLPLVEKTWVFLEKSDSKLHLLRANQPYTYNFQLVLPINLPNSLNTSTGKIEYMFSANGKRSTFQLDLDRERLVEIYQSLPPQHPHCLYPQQQTADFERAFNYVVQIPRKAFHHGAAIPITVRMQPLMGSGVQWRVKEMNMKIKEYVWFISPGKGMKHEKQSLVEAKQGSGTWPVQTGLVERTLSINMPTTNVLSTIDTELIKCTHKLKIVFNLEINGSSKKLVADFDIYVPGPFPPGQGPVGVAPQPQPQPQPQQQQQQQLQYQHPLPPVPVQPTYQQQQQQPYPGYAPLHQQPALPSGVPPTQPVYAAQQQSYTVAPAHSYAAPMQPSTIPQSSGHAPSPSGYVSSPATYGSSVQTPSSAYSNPFSPHQSPHHTQALAYPPPPPTYSTPVATPAMSAAAATPTASHTYPVLTSSQGYPTPAMPPMPSPKYSNYPMPPSPGQANMSATSPAKVPSPALHNIPMPVPSPTPAVTYVTPAVSSSPMVPPKTPVTNFQQQQNAYASPLPPVPSSPPVPVMTETTITSSYQTILDSPKVGSSGAGTSQPLKIDDSIKVDANIDDTIKVNLDDIKTPSTPLVGGASGAITAAVATSHSKNPQQRHSYVGVPNGGGENGDLGQVAQEQGQNQMAYQPPPPVVPSQSQNPHAIKKPDQDLNQFSHQLPPPPAPTSSSASSATAPTSTTYSTNPYAAAVAAVAVLSGPLSSSTSASVIKHKENELTQQFSQMGFKAPPPPTPVTISSAAAMTSSPTTNFSQPSPLATPTALHNRTSMSYPHPMSPVSAAATGAVVASQQQQQQQHQQQQQQLQQLQQQQQQQPYPAHSALQQQQQHHRHHHHHLNAPPPIQTRKQQIWIPMYQTLNGKVYVQYILAP</sequence>
<comment type="caution">
    <text evidence="3">The sequence shown here is derived from an EMBL/GenBank/DDBJ whole genome shotgun (WGS) entry which is preliminary data.</text>
</comment>
<feature type="compositionally biased region" description="Polar residues" evidence="1">
    <location>
        <begin position="382"/>
        <end position="429"/>
    </location>
</feature>
<gene>
    <name evidence="3" type="ORF">BG011_000605</name>
</gene>
<dbReference type="OrthoDB" id="2333384at2759"/>
<feature type="compositionally biased region" description="Polar residues" evidence="1">
    <location>
        <begin position="805"/>
        <end position="825"/>
    </location>
</feature>
<evidence type="ECO:0000313" key="3">
    <source>
        <dbReference type="EMBL" id="KAG0261842.1"/>
    </source>
</evidence>
<feature type="domain" description="Arrestin C-terminal-like" evidence="2">
    <location>
        <begin position="151"/>
        <end position="288"/>
    </location>
</feature>
<protein>
    <recommendedName>
        <fullName evidence="2">Arrestin C-terminal-like domain-containing protein</fullName>
    </recommendedName>
</protein>
<keyword evidence="4" id="KW-1185">Reference proteome</keyword>
<dbReference type="InterPro" id="IPR011022">
    <property type="entry name" value="Arrestin_C-like"/>
</dbReference>
<feature type="region of interest" description="Disordered" evidence="1">
    <location>
        <begin position="380"/>
        <end position="447"/>
    </location>
</feature>
<dbReference type="AlphaFoldDB" id="A0A9P6Q6U7"/>
<dbReference type="SMART" id="SM01017">
    <property type="entry name" value="Arrestin_C"/>
    <property type="match status" value="1"/>
</dbReference>
<accession>A0A9P6Q6U7</accession>
<organism evidence="3 4">
    <name type="scientific">Mortierella polycephala</name>
    <dbReference type="NCBI Taxonomy" id="41804"/>
    <lineage>
        <taxon>Eukaryota</taxon>
        <taxon>Fungi</taxon>
        <taxon>Fungi incertae sedis</taxon>
        <taxon>Mucoromycota</taxon>
        <taxon>Mortierellomycotina</taxon>
        <taxon>Mortierellomycetes</taxon>
        <taxon>Mortierellales</taxon>
        <taxon>Mortierellaceae</taxon>
        <taxon>Mortierella</taxon>
    </lineage>
</organism>
<feature type="compositionally biased region" description="Low complexity" evidence="1">
    <location>
        <begin position="722"/>
        <end position="735"/>
    </location>
</feature>
<feature type="compositionally biased region" description="Polar residues" evidence="1">
    <location>
        <begin position="674"/>
        <end position="683"/>
    </location>
</feature>
<dbReference type="InterPro" id="IPR011021">
    <property type="entry name" value="Arrestin-like_N"/>
</dbReference>
<evidence type="ECO:0000256" key="1">
    <source>
        <dbReference type="SAM" id="MobiDB-lite"/>
    </source>
</evidence>
<dbReference type="InterPro" id="IPR014756">
    <property type="entry name" value="Ig_E-set"/>
</dbReference>
<feature type="compositionally biased region" description="Basic residues" evidence="1">
    <location>
        <begin position="882"/>
        <end position="891"/>
    </location>
</feature>
<feature type="compositionally biased region" description="Low complexity" evidence="1">
    <location>
        <begin position="308"/>
        <end position="320"/>
    </location>
</feature>
<feature type="compositionally biased region" description="Polar residues" evidence="1">
    <location>
        <begin position="645"/>
        <end position="655"/>
    </location>
</feature>
<evidence type="ECO:0000313" key="4">
    <source>
        <dbReference type="Proteomes" id="UP000726737"/>
    </source>
</evidence>
<feature type="compositionally biased region" description="Low complexity" evidence="1">
    <location>
        <begin position="328"/>
        <end position="344"/>
    </location>
</feature>
<dbReference type="Gene3D" id="2.60.40.640">
    <property type="match status" value="2"/>
</dbReference>
<proteinExistence type="predicted"/>
<dbReference type="EMBL" id="JAAAJA010000113">
    <property type="protein sequence ID" value="KAG0261842.1"/>
    <property type="molecule type" value="Genomic_DNA"/>
</dbReference>
<dbReference type="InterPro" id="IPR014752">
    <property type="entry name" value="Arrestin-like_C"/>
</dbReference>
<evidence type="ECO:0000259" key="2">
    <source>
        <dbReference type="SMART" id="SM01017"/>
    </source>
</evidence>
<reference evidence="3" key="1">
    <citation type="journal article" date="2020" name="Fungal Divers.">
        <title>Resolving the Mortierellaceae phylogeny through synthesis of multi-gene phylogenetics and phylogenomics.</title>
        <authorList>
            <person name="Vandepol N."/>
            <person name="Liber J."/>
            <person name="Desiro A."/>
            <person name="Na H."/>
            <person name="Kennedy M."/>
            <person name="Barry K."/>
            <person name="Grigoriev I.V."/>
            <person name="Miller A.N."/>
            <person name="O'Donnell K."/>
            <person name="Stajich J.E."/>
            <person name="Bonito G."/>
        </authorList>
    </citation>
    <scope>NUCLEOTIDE SEQUENCE</scope>
    <source>
        <strain evidence="3">KOD948</strain>
    </source>
</reference>
<dbReference type="SUPFAM" id="SSF81296">
    <property type="entry name" value="E set domains"/>
    <property type="match status" value="1"/>
</dbReference>
<feature type="region of interest" description="Disordered" evidence="1">
    <location>
        <begin position="780"/>
        <end position="839"/>
    </location>
</feature>
<name>A0A9P6Q6U7_9FUNG</name>
<dbReference type="Pfam" id="PF02752">
    <property type="entry name" value="Arrestin_C"/>
    <property type="match status" value="1"/>
</dbReference>
<dbReference type="Proteomes" id="UP000726737">
    <property type="component" value="Unassembled WGS sequence"/>
</dbReference>
<feature type="compositionally biased region" description="Low complexity" evidence="1">
    <location>
        <begin position="791"/>
        <end position="804"/>
    </location>
</feature>